<accession>A0A8S1EBA3</accession>
<feature type="region of interest" description="Disordered" evidence="1">
    <location>
        <begin position="88"/>
        <end position="134"/>
    </location>
</feature>
<proteinExistence type="predicted"/>
<comment type="caution">
    <text evidence="2">The sequence shown here is derived from an EMBL/GenBank/DDBJ whole genome shotgun (WGS) entry which is preliminary data.</text>
</comment>
<feature type="region of interest" description="Disordered" evidence="1">
    <location>
        <begin position="1"/>
        <end position="28"/>
    </location>
</feature>
<evidence type="ECO:0000256" key="1">
    <source>
        <dbReference type="SAM" id="MobiDB-lite"/>
    </source>
</evidence>
<dbReference type="AlphaFoldDB" id="A0A8S1EBA3"/>
<keyword evidence="3" id="KW-1185">Reference proteome</keyword>
<sequence>MLETNCPGVAHNLPFSEERRGEHAPIQGGTARYQRTLLNFADKQTEKNWLKIQKEVLLELNEETDANDVLKICEEQDNFCAKEIERFDEDDSSGCLNEVESEDKPKNNDENEPQMHQMSYKVEDIYDETGEYMK</sequence>
<evidence type="ECO:0000313" key="2">
    <source>
        <dbReference type="EMBL" id="CAB3397966.1"/>
    </source>
</evidence>
<feature type="compositionally biased region" description="Acidic residues" evidence="1">
    <location>
        <begin position="125"/>
        <end position="134"/>
    </location>
</feature>
<organism evidence="2 3">
    <name type="scientific">Caenorhabditis bovis</name>
    <dbReference type="NCBI Taxonomy" id="2654633"/>
    <lineage>
        <taxon>Eukaryota</taxon>
        <taxon>Metazoa</taxon>
        <taxon>Ecdysozoa</taxon>
        <taxon>Nematoda</taxon>
        <taxon>Chromadorea</taxon>
        <taxon>Rhabditida</taxon>
        <taxon>Rhabditina</taxon>
        <taxon>Rhabditomorpha</taxon>
        <taxon>Rhabditoidea</taxon>
        <taxon>Rhabditidae</taxon>
        <taxon>Peloderinae</taxon>
        <taxon>Caenorhabditis</taxon>
    </lineage>
</organism>
<gene>
    <name evidence="2" type="ORF">CBOVIS_LOCUS1302</name>
</gene>
<dbReference type="EMBL" id="CADEPM010000001">
    <property type="protein sequence ID" value="CAB3397966.1"/>
    <property type="molecule type" value="Genomic_DNA"/>
</dbReference>
<evidence type="ECO:0000313" key="3">
    <source>
        <dbReference type="Proteomes" id="UP000494206"/>
    </source>
</evidence>
<name>A0A8S1EBA3_9PELO</name>
<dbReference type="Proteomes" id="UP000494206">
    <property type="component" value="Unassembled WGS sequence"/>
</dbReference>
<reference evidence="2 3" key="1">
    <citation type="submission" date="2020-04" db="EMBL/GenBank/DDBJ databases">
        <authorList>
            <person name="Laetsch R D."/>
            <person name="Stevens L."/>
            <person name="Kumar S."/>
            <person name="Blaxter L. M."/>
        </authorList>
    </citation>
    <scope>NUCLEOTIDE SEQUENCE [LARGE SCALE GENOMIC DNA]</scope>
</reference>
<protein>
    <submittedName>
        <fullName evidence="2">Uncharacterized protein</fullName>
    </submittedName>
</protein>